<dbReference type="PANTHER" id="PTHR42756">
    <property type="entry name" value="TRANSCRIPTIONAL REGULATOR, MARR"/>
    <property type="match status" value="1"/>
</dbReference>
<evidence type="ECO:0000256" key="1">
    <source>
        <dbReference type="ARBA" id="ARBA00023015"/>
    </source>
</evidence>
<dbReference type="SMART" id="SM00347">
    <property type="entry name" value="HTH_MARR"/>
    <property type="match status" value="1"/>
</dbReference>
<dbReference type="PROSITE" id="PS50995">
    <property type="entry name" value="HTH_MARR_2"/>
    <property type="match status" value="1"/>
</dbReference>
<dbReference type="InterPro" id="IPR036390">
    <property type="entry name" value="WH_DNA-bd_sf"/>
</dbReference>
<protein>
    <submittedName>
        <fullName evidence="5">DNA-binding transcriptional regulator, MarR family</fullName>
    </submittedName>
</protein>
<dbReference type="CDD" id="cd00090">
    <property type="entry name" value="HTH_ARSR"/>
    <property type="match status" value="1"/>
</dbReference>
<name>A0A1M6TFM3_9FIRM</name>
<dbReference type="PANTHER" id="PTHR42756:SF1">
    <property type="entry name" value="TRANSCRIPTIONAL REPRESSOR OF EMRAB OPERON"/>
    <property type="match status" value="1"/>
</dbReference>
<dbReference type="STRING" id="1121322.SAMN02745136_02777"/>
<dbReference type="InterPro" id="IPR000835">
    <property type="entry name" value="HTH_MarR-typ"/>
</dbReference>
<dbReference type="InterPro" id="IPR011991">
    <property type="entry name" value="ArsR-like_HTH"/>
</dbReference>
<dbReference type="Pfam" id="PF01047">
    <property type="entry name" value="MarR"/>
    <property type="match status" value="1"/>
</dbReference>
<evidence type="ECO:0000256" key="3">
    <source>
        <dbReference type="ARBA" id="ARBA00023163"/>
    </source>
</evidence>
<dbReference type="SUPFAM" id="SSF46785">
    <property type="entry name" value="Winged helix' DNA-binding domain"/>
    <property type="match status" value="1"/>
</dbReference>
<sequence length="119" mass="13564">MLKESGIDAFNGAQGRILYVLWEKERLTISEIGHLTSLAKTTLTSMLDRMEESGLVVRSADKENRRQVIISITDKAKAYKEDYDRVSERMNELFYKGFSEEEISAFEGMLGHIINNLDG</sequence>
<evidence type="ECO:0000259" key="4">
    <source>
        <dbReference type="PROSITE" id="PS50995"/>
    </source>
</evidence>
<dbReference type="InterPro" id="IPR023187">
    <property type="entry name" value="Tscrpt_reg_MarR-type_CS"/>
</dbReference>
<accession>A0A1M6TFM3</accession>
<dbReference type="PROSITE" id="PS01117">
    <property type="entry name" value="HTH_MARR_1"/>
    <property type="match status" value="1"/>
</dbReference>
<dbReference type="GO" id="GO:0003700">
    <property type="term" value="F:DNA-binding transcription factor activity"/>
    <property type="evidence" value="ECO:0007669"/>
    <property type="project" value="InterPro"/>
</dbReference>
<keyword evidence="6" id="KW-1185">Reference proteome</keyword>
<keyword evidence="2 5" id="KW-0238">DNA-binding</keyword>
<organism evidence="5 6">
    <name type="scientific">Anaerocolumna jejuensis DSM 15929</name>
    <dbReference type="NCBI Taxonomy" id="1121322"/>
    <lineage>
        <taxon>Bacteria</taxon>
        <taxon>Bacillati</taxon>
        <taxon>Bacillota</taxon>
        <taxon>Clostridia</taxon>
        <taxon>Lachnospirales</taxon>
        <taxon>Lachnospiraceae</taxon>
        <taxon>Anaerocolumna</taxon>
    </lineage>
</organism>
<dbReference type="Gene3D" id="1.10.10.10">
    <property type="entry name" value="Winged helix-like DNA-binding domain superfamily/Winged helix DNA-binding domain"/>
    <property type="match status" value="1"/>
</dbReference>
<reference evidence="5 6" key="1">
    <citation type="submission" date="2016-11" db="EMBL/GenBank/DDBJ databases">
        <authorList>
            <person name="Jaros S."/>
            <person name="Januszkiewicz K."/>
            <person name="Wedrychowicz H."/>
        </authorList>
    </citation>
    <scope>NUCLEOTIDE SEQUENCE [LARGE SCALE GENOMIC DNA]</scope>
    <source>
        <strain evidence="5 6">DSM 15929</strain>
    </source>
</reference>
<dbReference type="EMBL" id="FRAC01000013">
    <property type="protein sequence ID" value="SHK55568.1"/>
    <property type="molecule type" value="Genomic_DNA"/>
</dbReference>
<evidence type="ECO:0000256" key="2">
    <source>
        <dbReference type="ARBA" id="ARBA00023125"/>
    </source>
</evidence>
<dbReference type="AlphaFoldDB" id="A0A1M6TFM3"/>
<dbReference type="InterPro" id="IPR036388">
    <property type="entry name" value="WH-like_DNA-bd_sf"/>
</dbReference>
<evidence type="ECO:0000313" key="6">
    <source>
        <dbReference type="Proteomes" id="UP000184386"/>
    </source>
</evidence>
<keyword evidence="1" id="KW-0805">Transcription regulation</keyword>
<dbReference type="Proteomes" id="UP000184386">
    <property type="component" value="Unassembled WGS sequence"/>
</dbReference>
<keyword evidence="3" id="KW-0804">Transcription</keyword>
<dbReference type="GO" id="GO:0003677">
    <property type="term" value="F:DNA binding"/>
    <property type="evidence" value="ECO:0007669"/>
    <property type="project" value="UniProtKB-KW"/>
</dbReference>
<gene>
    <name evidence="5" type="ORF">SAMN02745136_02777</name>
</gene>
<dbReference type="PRINTS" id="PR00598">
    <property type="entry name" value="HTHMARR"/>
</dbReference>
<evidence type="ECO:0000313" key="5">
    <source>
        <dbReference type="EMBL" id="SHK55568.1"/>
    </source>
</evidence>
<proteinExistence type="predicted"/>
<feature type="domain" description="HTH marR-type" evidence="4">
    <location>
        <begin position="1"/>
        <end position="115"/>
    </location>
</feature>